<keyword evidence="2" id="KW-0812">Transmembrane</keyword>
<keyword evidence="2" id="KW-1133">Transmembrane helix</keyword>
<feature type="transmembrane region" description="Helical" evidence="2">
    <location>
        <begin position="198"/>
        <end position="217"/>
    </location>
</feature>
<name>A0ABV6QP30_9ACTN</name>
<keyword evidence="1" id="KW-0175">Coiled coil</keyword>
<evidence type="ECO:0000313" key="3">
    <source>
        <dbReference type="EMBL" id="MFC0626378.1"/>
    </source>
</evidence>
<keyword evidence="4" id="KW-1185">Reference proteome</keyword>
<dbReference type="RefSeq" id="WP_380049779.1">
    <property type="nucleotide sequence ID" value="NZ_JBHLTC010000024.1"/>
</dbReference>
<dbReference type="EMBL" id="JBHLTC010000024">
    <property type="protein sequence ID" value="MFC0626378.1"/>
    <property type="molecule type" value="Genomic_DNA"/>
</dbReference>
<proteinExistence type="predicted"/>
<evidence type="ECO:0000313" key="4">
    <source>
        <dbReference type="Proteomes" id="UP001589890"/>
    </source>
</evidence>
<organism evidence="3 4">
    <name type="scientific">Kribbella deserti</name>
    <dbReference type="NCBI Taxonomy" id="1926257"/>
    <lineage>
        <taxon>Bacteria</taxon>
        <taxon>Bacillati</taxon>
        <taxon>Actinomycetota</taxon>
        <taxon>Actinomycetes</taxon>
        <taxon>Propionibacteriales</taxon>
        <taxon>Kribbellaceae</taxon>
        <taxon>Kribbella</taxon>
    </lineage>
</organism>
<evidence type="ECO:0000256" key="2">
    <source>
        <dbReference type="SAM" id="Phobius"/>
    </source>
</evidence>
<keyword evidence="2" id="KW-0472">Membrane</keyword>
<accession>A0ABV6QP30</accession>
<dbReference type="Proteomes" id="UP001589890">
    <property type="component" value="Unassembled WGS sequence"/>
</dbReference>
<comment type="caution">
    <text evidence="3">The sequence shown here is derived from an EMBL/GenBank/DDBJ whole genome shotgun (WGS) entry which is preliminary data.</text>
</comment>
<protein>
    <submittedName>
        <fullName evidence="3">Uncharacterized protein</fullName>
    </submittedName>
</protein>
<gene>
    <name evidence="3" type="ORF">ACFFGN_20030</name>
</gene>
<evidence type="ECO:0000256" key="1">
    <source>
        <dbReference type="SAM" id="Coils"/>
    </source>
</evidence>
<feature type="transmembrane region" description="Helical" evidence="2">
    <location>
        <begin position="174"/>
        <end position="192"/>
    </location>
</feature>
<feature type="transmembrane region" description="Helical" evidence="2">
    <location>
        <begin position="149"/>
        <end position="167"/>
    </location>
</feature>
<feature type="coiled-coil region" evidence="1">
    <location>
        <begin position="37"/>
        <end position="71"/>
    </location>
</feature>
<sequence>MSQPWETYVASLRQLATAREAEQQRQARIATNRANATSSANANVKAAADRREQLERQVRDLEKYAAQTLADVQVSKLGPKATIKMAPIDTLETAKRAVTSLTRQLGDTADLLLKARKRRQEARDLRRNQLLTAVLLLAGFVLVKVVGGTWVDALVAVVLALLVLLVVRGQTMSYLSGLVVAGALLAVLVVLTAIGGSWWLSLIVAVVVIGAAALWSAKVGSRKGN</sequence>
<reference evidence="3 4" key="1">
    <citation type="submission" date="2024-09" db="EMBL/GenBank/DDBJ databases">
        <authorList>
            <person name="Sun Q."/>
            <person name="Mori K."/>
        </authorList>
    </citation>
    <scope>NUCLEOTIDE SEQUENCE [LARGE SCALE GENOMIC DNA]</scope>
    <source>
        <strain evidence="3 4">CGMCC 1.15906</strain>
    </source>
</reference>